<evidence type="ECO:0000256" key="2">
    <source>
        <dbReference type="ARBA" id="ARBA00023125"/>
    </source>
</evidence>
<name>A0A0U4BJH0_9BACT</name>
<dbReference type="AlphaFoldDB" id="A0A0U4BJH0"/>
<evidence type="ECO:0000256" key="4">
    <source>
        <dbReference type="PROSITE-ProRule" id="PRU00335"/>
    </source>
</evidence>
<keyword evidence="1" id="KW-0805">Transcription regulation</keyword>
<dbReference type="GO" id="GO:0000976">
    <property type="term" value="F:transcription cis-regulatory region binding"/>
    <property type="evidence" value="ECO:0007669"/>
    <property type="project" value="TreeGrafter"/>
</dbReference>
<dbReference type="PRINTS" id="PR00455">
    <property type="entry name" value="HTHTETR"/>
</dbReference>
<proteinExistence type="predicted"/>
<dbReference type="EMBL" id="CP013909">
    <property type="protein sequence ID" value="ALW86731.1"/>
    <property type="molecule type" value="Genomic_DNA"/>
</dbReference>
<dbReference type="RefSeq" id="WP_068196709.1">
    <property type="nucleotide sequence ID" value="NZ_CP013909.1"/>
</dbReference>
<dbReference type="Pfam" id="PF00440">
    <property type="entry name" value="TetR_N"/>
    <property type="match status" value="1"/>
</dbReference>
<feature type="DNA-binding region" description="H-T-H motif" evidence="4">
    <location>
        <begin position="34"/>
        <end position="53"/>
    </location>
</feature>
<reference evidence="6 7" key="1">
    <citation type="submission" date="2015-12" db="EMBL/GenBank/DDBJ databases">
        <authorList>
            <person name="Shamseldin A."/>
            <person name="Moawad H."/>
            <person name="Abd El-Rahim W.M."/>
            <person name="Sadowsky M.J."/>
        </authorList>
    </citation>
    <scope>NUCLEOTIDE SEQUENCE [LARGE SCALE GENOMIC DNA]</scope>
    <source>
        <strain evidence="6 7">DG5B</strain>
    </source>
</reference>
<evidence type="ECO:0000313" key="6">
    <source>
        <dbReference type="EMBL" id="ALW86731.1"/>
    </source>
</evidence>
<dbReference type="Gene3D" id="1.10.357.10">
    <property type="entry name" value="Tetracycline Repressor, domain 2"/>
    <property type="match status" value="1"/>
</dbReference>
<keyword evidence="2 4" id="KW-0238">DNA-binding</keyword>
<sequence length="208" mass="23456">MKKPASDALDTSTEERIKEAARKVFLQKGYAATRVKDIAQEAGLNIALLNYYFRSKEKLFDLVMLEKLQQFAGELQRIMLDEATSLREKVELIAAFYVDLLLAQPELPVFIFSELKANPAKLAGIMGAQKVLLHSRFAQQLREELGARHSASYPLQLLMSLLGMAVFPFVARPVLQLAAEQDDAAFAALMQERKRLLPQWFETLLQSA</sequence>
<evidence type="ECO:0000313" key="7">
    <source>
        <dbReference type="Proteomes" id="UP000059542"/>
    </source>
</evidence>
<dbReference type="Proteomes" id="UP000059542">
    <property type="component" value="Chromosome"/>
</dbReference>
<dbReference type="SUPFAM" id="SSF46689">
    <property type="entry name" value="Homeodomain-like"/>
    <property type="match status" value="1"/>
</dbReference>
<evidence type="ECO:0000256" key="1">
    <source>
        <dbReference type="ARBA" id="ARBA00023015"/>
    </source>
</evidence>
<keyword evidence="7" id="KW-1185">Reference proteome</keyword>
<dbReference type="PANTHER" id="PTHR30055:SF234">
    <property type="entry name" value="HTH-TYPE TRANSCRIPTIONAL REGULATOR BETI"/>
    <property type="match status" value="1"/>
</dbReference>
<dbReference type="PROSITE" id="PS50977">
    <property type="entry name" value="HTH_TETR_2"/>
    <property type="match status" value="1"/>
</dbReference>
<dbReference type="STRING" id="1411621.AUC43_17590"/>
<dbReference type="InterPro" id="IPR001647">
    <property type="entry name" value="HTH_TetR"/>
</dbReference>
<protein>
    <submittedName>
        <fullName evidence="6">TetR family transcriptional regulator</fullName>
    </submittedName>
</protein>
<dbReference type="OrthoDB" id="9789566at2"/>
<evidence type="ECO:0000256" key="3">
    <source>
        <dbReference type="ARBA" id="ARBA00023163"/>
    </source>
</evidence>
<evidence type="ECO:0000259" key="5">
    <source>
        <dbReference type="PROSITE" id="PS50977"/>
    </source>
</evidence>
<dbReference type="KEGG" id="hyg:AUC43_17590"/>
<dbReference type="PANTHER" id="PTHR30055">
    <property type="entry name" value="HTH-TYPE TRANSCRIPTIONAL REGULATOR RUTR"/>
    <property type="match status" value="1"/>
</dbReference>
<feature type="domain" description="HTH tetR-type" evidence="5">
    <location>
        <begin position="11"/>
        <end position="71"/>
    </location>
</feature>
<organism evidence="6 7">
    <name type="scientific">Hymenobacter sedentarius</name>
    <dbReference type="NCBI Taxonomy" id="1411621"/>
    <lineage>
        <taxon>Bacteria</taxon>
        <taxon>Pseudomonadati</taxon>
        <taxon>Bacteroidota</taxon>
        <taxon>Cytophagia</taxon>
        <taxon>Cytophagales</taxon>
        <taxon>Hymenobacteraceae</taxon>
        <taxon>Hymenobacter</taxon>
    </lineage>
</organism>
<dbReference type="GO" id="GO:0003700">
    <property type="term" value="F:DNA-binding transcription factor activity"/>
    <property type="evidence" value="ECO:0007669"/>
    <property type="project" value="TreeGrafter"/>
</dbReference>
<dbReference type="InterPro" id="IPR009057">
    <property type="entry name" value="Homeodomain-like_sf"/>
</dbReference>
<accession>A0A0U4BJH0</accession>
<dbReference type="InterPro" id="IPR050109">
    <property type="entry name" value="HTH-type_TetR-like_transc_reg"/>
</dbReference>
<gene>
    <name evidence="6" type="ORF">AUC43_17590</name>
</gene>
<keyword evidence="3" id="KW-0804">Transcription</keyword>